<dbReference type="InterPro" id="IPR050659">
    <property type="entry name" value="Peptidase_M24B"/>
</dbReference>
<dbReference type="PANTHER" id="PTHR46112">
    <property type="entry name" value="AMINOPEPTIDASE"/>
    <property type="match status" value="1"/>
</dbReference>
<dbReference type="Proteomes" id="UP000054516">
    <property type="component" value="Unassembled WGS sequence"/>
</dbReference>
<keyword evidence="3" id="KW-1185">Reference proteome</keyword>
<reference evidence="2" key="1">
    <citation type="submission" date="2016-03" db="EMBL/GenBank/DDBJ databases">
        <title>Draft genome sequence of Rosellinia necatrix.</title>
        <authorList>
            <person name="Kanematsu S."/>
        </authorList>
    </citation>
    <scope>NUCLEOTIDE SEQUENCE [LARGE SCALE GENOMIC DNA]</scope>
    <source>
        <strain evidence="2">W97</strain>
    </source>
</reference>
<gene>
    <name evidence="2" type="ORF">SAMD00023353_3200310</name>
</gene>
<dbReference type="InterPro" id="IPR029149">
    <property type="entry name" value="Creatin/AminoP/Spt16_N"/>
</dbReference>
<dbReference type="OMA" id="GLEMHEH"/>
<evidence type="ECO:0000259" key="1">
    <source>
        <dbReference type="Pfam" id="PF00557"/>
    </source>
</evidence>
<evidence type="ECO:0000313" key="3">
    <source>
        <dbReference type="Proteomes" id="UP000054516"/>
    </source>
</evidence>
<dbReference type="Gene3D" id="3.90.230.10">
    <property type="entry name" value="Creatinase/methionine aminopeptidase superfamily"/>
    <property type="match status" value="1"/>
</dbReference>
<dbReference type="OrthoDB" id="9995434at2759"/>
<name>A0A1W2TIJ6_ROSNE</name>
<feature type="domain" description="Peptidase M24" evidence="1">
    <location>
        <begin position="273"/>
        <end position="496"/>
    </location>
</feature>
<dbReference type="InterPro" id="IPR000994">
    <property type="entry name" value="Pept_M24"/>
</dbReference>
<dbReference type="Gene3D" id="3.40.350.10">
    <property type="entry name" value="Creatinase/prolidase N-terminal domain"/>
    <property type="match status" value="1"/>
</dbReference>
<dbReference type="AlphaFoldDB" id="A0A1W2TIJ6"/>
<dbReference type="STRING" id="77044.A0A1W2TIJ6"/>
<dbReference type="Pfam" id="PF00557">
    <property type="entry name" value="Peptidase_M24"/>
    <property type="match status" value="1"/>
</dbReference>
<sequence>MPKSQLVQAPPNRPGRPPFRWPLICAASALAVFLLLLSSGAADVRRILRLPPLPPHTNNHVAPAPAAAAALEACAWPALEPHVPLLDVPPISRSDFLTRQRVLARALRAAGVDAFVAEPSASTTYYANISARFGLSERPYLMVFSSQEDDDDGDNDGGRFSYLVPQFETGRLNAASQHMVFEGNADADAAIPWREEQDPYAVLLESGRLGGGGGGGVGGDGGGRTKRKRKVMIDEHARHMVAAGLQAVGVDVVPMSADVRRLRAVKTDAEVAIMRGINAFTRHLVRALQGCLRAGLRQADVVDAGRALFARAGVAGEGYWAIALFGSRAAYPHGGEGGDAAVLRDGEFVLLDIGSSLHGYGSDVTRTMLPPAGNGGAATAAVREELMDVWRVVRRAQSAGLAGTRPGAACRDADAASRAPVEAAGYGPYYTHRLGHGLGLETHEHPYLNGANYEKLRPGMVVTNEPGIYVTDEQATKLGMSAGFGVRLEDPILVTEDGGVPLTGRRAESPWDL</sequence>
<dbReference type="PANTHER" id="PTHR46112:SF2">
    <property type="entry name" value="XAA-PRO AMINOPEPTIDASE P-RELATED"/>
    <property type="match status" value="1"/>
</dbReference>
<dbReference type="SUPFAM" id="SSF55920">
    <property type="entry name" value="Creatinase/aminopeptidase"/>
    <property type="match status" value="1"/>
</dbReference>
<dbReference type="EMBL" id="DF977477">
    <property type="protein sequence ID" value="GAP87992.2"/>
    <property type="molecule type" value="Genomic_DNA"/>
</dbReference>
<accession>A0A1W2TIJ6</accession>
<organism evidence="2">
    <name type="scientific">Rosellinia necatrix</name>
    <name type="common">White root-rot fungus</name>
    <dbReference type="NCBI Taxonomy" id="77044"/>
    <lineage>
        <taxon>Eukaryota</taxon>
        <taxon>Fungi</taxon>
        <taxon>Dikarya</taxon>
        <taxon>Ascomycota</taxon>
        <taxon>Pezizomycotina</taxon>
        <taxon>Sordariomycetes</taxon>
        <taxon>Xylariomycetidae</taxon>
        <taxon>Xylariales</taxon>
        <taxon>Xylariaceae</taxon>
        <taxon>Rosellinia</taxon>
    </lineage>
</organism>
<evidence type="ECO:0000313" key="2">
    <source>
        <dbReference type="EMBL" id="GAP87992.2"/>
    </source>
</evidence>
<proteinExistence type="predicted"/>
<dbReference type="InterPro" id="IPR036005">
    <property type="entry name" value="Creatinase/aminopeptidase-like"/>
</dbReference>
<protein>
    <submittedName>
        <fullName evidence="2">Putative xaa-pro dipeptidase</fullName>
    </submittedName>
</protein>